<sequence>MHNLTTDSVLDELQPIFQEALDKPNLTVTLSSNAMNTPDWDSLAHIEIIEMVERHYKIKFGLGELQDLKDVNDLVKLTIEKVAKL</sequence>
<dbReference type="SUPFAM" id="SSF47336">
    <property type="entry name" value="ACP-like"/>
    <property type="match status" value="1"/>
</dbReference>
<dbReference type="PaxDb" id="1198114-AciX9_0146"/>
<dbReference type="AlphaFoldDB" id="E8X529"/>
<reference evidence="3" key="1">
    <citation type="submission" date="2011-01" db="EMBL/GenBank/DDBJ databases">
        <title>Complete sequence of chromosome of Acidobacterium sp. MP5ACTX9.</title>
        <authorList>
            <consortium name="US DOE Joint Genome Institute"/>
            <person name="Lucas S."/>
            <person name="Copeland A."/>
            <person name="Lapidus A."/>
            <person name="Cheng J.-F."/>
            <person name="Goodwin L."/>
            <person name="Pitluck S."/>
            <person name="Teshima H."/>
            <person name="Detter J.C."/>
            <person name="Han C."/>
            <person name="Tapia R."/>
            <person name="Land M."/>
            <person name="Hauser L."/>
            <person name="Kyrpides N."/>
            <person name="Ivanova N."/>
            <person name="Ovchinnikova G."/>
            <person name="Pagani I."/>
            <person name="Rawat S.R."/>
            <person name="Mannisto M."/>
            <person name="Haggblom M.M."/>
            <person name="Woyke T."/>
        </authorList>
    </citation>
    <scope>NUCLEOTIDE SEQUENCE [LARGE SCALE GENOMIC DNA]</scope>
    <source>
        <strain evidence="3">MP5ACTX9</strain>
    </source>
</reference>
<feature type="domain" description="Carrier" evidence="1">
    <location>
        <begin position="13"/>
        <end position="76"/>
    </location>
</feature>
<dbReference type="Pfam" id="PF00550">
    <property type="entry name" value="PP-binding"/>
    <property type="match status" value="1"/>
</dbReference>
<dbReference type="KEGG" id="acm:AciX9_0146"/>
<dbReference type="RefSeq" id="WP_013578549.1">
    <property type="nucleotide sequence ID" value="NC_015064.1"/>
</dbReference>
<dbReference type="EMBL" id="CP002480">
    <property type="protein sequence ID" value="ADW67221.1"/>
    <property type="molecule type" value="Genomic_DNA"/>
</dbReference>
<name>E8X529_GRATM</name>
<protein>
    <recommendedName>
        <fullName evidence="1">Carrier domain-containing protein</fullName>
    </recommendedName>
</protein>
<dbReference type="Proteomes" id="UP000000343">
    <property type="component" value="Chromosome"/>
</dbReference>
<organism evidence="3">
    <name type="scientific">Granulicella tundricola (strain ATCC BAA-1859 / DSM 23138 / MP5ACTX9)</name>
    <dbReference type="NCBI Taxonomy" id="1198114"/>
    <lineage>
        <taxon>Bacteria</taxon>
        <taxon>Pseudomonadati</taxon>
        <taxon>Acidobacteriota</taxon>
        <taxon>Terriglobia</taxon>
        <taxon>Terriglobales</taxon>
        <taxon>Acidobacteriaceae</taxon>
        <taxon>Granulicella</taxon>
    </lineage>
</organism>
<dbReference type="Gene3D" id="1.10.1200.10">
    <property type="entry name" value="ACP-like"/>
    <property type="match status" value="1"/>
</dbReference>
<evidence type="ECO:0000313" key="2">
    <source>
        <dbReference type="EMBL" id="ADW67221.1"/>
    </source>
</evidence>
<dbReference type="HOGENOM" id="CLU_108696_20_2_0"/>
<accession>E8X529</accession>
<dbReference type="InterPro" id="IPR036736">
    <property type="entry name" value="ACP-like_sf"/>
</dbReference>
<proteinExistence type="predicted"/>
<dbReference type="eggNOG" id="COG0236">
    <property type="taxonomic scope" value="Bacteria"/>
</dbReference>
<gene>
    <name evidence="2" type="ordered locus">AciX9_0146</name>
</gene>
<evidence type="ECO:0000313" key="3">
    <source>
        <dbReference type="Proteomes" id="UP000000343"/>
    </source>
</evidence>
<evidence type="ECO:0000259" key="1">
    <source>
        <dbReference type="Pfam" id="PF00550"/>
    </source>
</evidence>
<dbReference type="InterPro" id="IPR009081">
    <property type="entry name" value="PP-bd_ACP"/>
</dbReference>
<keyword evidence="3" id="KW-1185">Reference proteome</keyword>
<dbReference type="STRING" id="1198114.AciX9_0146"/>